<evidence type="ECO:0000313" key="3">
    <source>
        <dbReference type="Proteomes" id="UP000008634"/>
    </source>
</evidence>
<dbReference type="Proteomes" id="UP000008634">
    <property type="component" value="Chromosome"/>
</dbReference>
<dbReference type="OrthoDB" id="1453373at2"/>
<accession>E6XC80</accession>
<evidence type="ECO:0000256" key="1">
    <source>
        <dbReference type="SAM" id="Phobius"/>
    </source>
</evidence>
<keyword evidence="1" id="KW-1133">Transmembrane helix</keyword>
<dbReference type="RefSeq" id="WP_013552582.1">
    <property type="nucleotide sequence ID" value="NC_014934.1"/>
</dbReference>
<keyword evidence="1" id="KW-0812">Transmembrane</keyword>
<dbReference type="AlphaFoldDB" id="E6XC80"/>
<dbReference type="KEGG" id="cao:Celal_3889"/>
<dbReference type="eggNOG" id="ENOG5033EVF">
    <property type="taxonomic scope" value="Bacteria"/>
</dbReference>
<organism evidence="2 3">
    <name type="scientific">Cellulophaga algicola (strain DSM 14237 / IC166 / ACAM 630)</name>
    <dbReference type="NCBI Taxonomy" id="688270"/>
    <lineage>
        <taxon>Bacteria</taxon>
        <taxon>Pseudomonadati</taxon>
        <taxon>Bacteroidota</taxon>
        <taxon>Flavobacteriia</taxon>
        <taxon>Flavobacteriales</taxon>
        <taxon>Flavobacteriaceae</taxon>
        <taxon>Cellulophaga</taxon>
    </lineage>
</organism>
<keyword evidence="3" id="KW-1185">Reference proteome</keyword>
<feature type="transmembrane region" description="Helical" evidence="1">
    <location>
        <begin position="31"/>
        <end position="48"/>
    </location>
</feature>
<reference evidence="2 3" key="1">
    <citation type="journal article" date="2010" name="Stand. Genomic Sci.">
        <title>Complete genome sequence of Cellulophaga algicola type strain (IC166).</title>
        <authorList>
            <person name="Abt B."/>
            <person name="Lu M."/>
            <person name="Misra M."/>
            <person name="Han C."/>
            <person name="Nolan M."/>
            <person name="Lucas S."/>
            <person name="Hammon N."/>
            <person name="Deshpande S."/>
            <person name="Cheng J.F."/>
            <person name="Tapia R."/>
            <person name="Goodwin L."/>
            <person name="Pitluck S."/>
            <person name="Liolios K."/>
            <person name="Pagani I."/>
            <person name="Ivanova N."/>
            <person name="Mavromatis K."/>
            <person name="Ovchinikova G."/>
            <person name="Pati A."/>
            <person name="Chen A."/>
            <person name="Palaniappan K."/>
            <person name="Land M."/>
            <person name="Hauser L."/>
            <person name="Chang Y.J."/>
            <person name="Jeffries C.D."/>
            <person name="Detter J.C."/>
            <person name="Brambilla E."/>
            <person name="Rohde M."/>
            <person name="Tindall B.J."/>
            <person name="Goker M."/>
            <person name="Woyke T."/>
            <person name="Bristow J."/>
            <person name="Eisen J.A."/>
            <person name="Markowitz V."/>
            <person name="Hugenholtz P."/>
            <person name="Kyrpides N.C."/>
            <person name="Klenk H.P."/>
            <person name="Lapidus A."/>
        </authorList>
    </citation>
    <scope>NUCLEOTIDE SEQUENCE [LARGE SCALE GENOMIC DNA]</scope>
    <source>
        <strain evidence="3">DSM 14237 / IC166 / ACAM 630</strain>
    </source>
</reference>
<protein>
    <submittedName>
        <fullName evidence="2">Adenylosuccinate synthetase</fullName>
    </submittedName>
</protein>
<proteinExistence type="predicted"/>
<dbReference type="STRING" id="688270.Celal_3889"/>
<gene>
    <name evidence="2" type="ordered locus">Celal_3889</name>
</gene>
<keyword evidence="1" id="KW-0472">Membrane</keyword>
<dbReference type="HOGENOM" id="CLU_204331_0_0_10"/>
<evidence type="ECO:0000313" key="2">
    <source>
        <dbReference type="EMBL" id="ADV51133.1"/>
    </source>
</evidence>
<dbReference type="EMBL" id="CP002453">
    <property type="protein sequence ID" value="ADV51133.1"/>
    <property type="molecule type" value="Genomic_DNA"/>
</dbReference>
<name>E6XC80_CELAD</name>
<sequence length="57" mass="6750">MLTILYVFQIPYGTRNPDDNGPIDLSSPFDVIMYIIMPVLMILLYIFWRRNKKKNGN</sequence>